<proteinExistence type="predicted"/>
<sequence>MAVLDCETYGSTIESISQVYGVGVDSIEGFLKVIDLEAEYERSKIYHSCDTYLKILFEQEFGAPRVQLDTVAWFHLTRTVSASDFSQGILPLGQVLGRIWDMLDSLLDDPVQKANLAAMRVGGVDDFQYNLKSQDKFHHGPYAMLVREAAFNSGRIGNHDYLEVPEIIEDICSGYKKQFGHCIYRVIVSKLKKCIVKFESGKLVDDSLLAPALLYCWCKVRGEEFSSFANTCFDSEGVAIPKEKIVGVSFL</sequence>
<dbReference type="AlphaFoldDB" id="A0A6S5RQW2"/>
<gene>
    <name evidence="1" type="ORF">WP8S17C03_34020</name>
</gene>
<evidence type="ECO:0000313" key="2">
    <source>
        <dbReference type="Proteomes" id="UP000515591"/>
    </source>
</evidence>
<accession>A0A6S5RQW2</accession>
<evidence type="ECO:0000313" key="1">
    <source>
        <dbReference type="EMBL" id="BBT17353.1"/>
    </source>
</evidence>
<dbReference type="EMBL" id="AP022213">
    <property type="protein sequence ID" value="BBT17353.1"/>
    <property type="molecule type" value="Genomic_DNA"/>
</dbReference>
<dbReference type="Proteomes" id="UP000515591">
    <property type="component" value="Chromosome"/>
</dbReference>
<organism evidence="1 2">
    <name type="scientific">Metapseudomonas otitidis</name>
    <dbReference type="NCBI Taxonomy" id="319939"/>
    <lineage>
        <taxon>Bacteria</taxon>
        <taxon>Pseudomonadati</taxon>
        <taxon>Pseudomonadota</taxon>
        <taxon>Gammaproteobacteria</taxon>
        <taxon>Pseudomonadales</taxon>
        <taxon>Pseudomonadaceae</taxon>
        <taxon>Metapseudomonas</taxon>
    </lineage>
</organism>
<protein>
    <submittedName>
        <fullName evidence="1">Uncharacterized protein</fullName>
    </submittedName>
</protein>
<dbReference type="RefSeq" id="WP_182850364.1">
    <property type="nucleotide sequence ID" value="NZ_AP022213.1"/>
</dbReference>
<reference evidence="1 2" key="1">
    <citation type="submission" date="2019-12" db="EMBL/GenBank/DDBJ databases">
        <title>complete genome sequences of Pseudomonas otitidis str. WP8-S17-CRE-03 isolated from wastewater treatment plant effluent.</title>
        <authorList>
            <person name="Sekizuka T."/>
            <person name="Itokawa K."/>
            <person name="Yatsu K."/>
            <person name="Inamine Y."/>
            <person name="Kuroda M."/>
        </authorList>
    </citation>
    <scope>NUCLEOTIDE SEQUENCE [LARGE SCALE GENOMIC DNA]</scope>
    <source>
        <strain evidence="1 2">WP8-S17-CRE-03</strain>
    </source>
</reference>
<name>A0A6S5RQW2_9GAMM</name>